<evidence type="ECO:0000313" key="3">
    <source>
        <dbReference type="Proteomes" id="UP000828390"/>
    </source>
</evidence>
<evidence type="ECO:0000313" key="2">
    <source>
        <dbReference type="EMBL" id="KAH3853154.1"/>
    </source>
</evidence>
<reference evidence="2" key="2">
    <citation type="submission" date="2020-11" db="EMBL/GenBank/DDBJ databases">
        <authorList>
            <person name="McCartney M.A."/>
            <person name="Auch B."/>
            <person name="Kono T."/>
            <person name="Mallez S."/>
            <person name="Becker A."/>
            <person name="Gohl D.M."/>
            <person name="Silverstein K.A.T."/>
            <person name="Koren S."/>
            <person name="Bechman K.B."/>
            <person name="Herman A."/>
            <person name="Abrahante J.E."/>
            <person name="Garbe J."/>
        </authorList>
    </citation>
    <scope>NUCLEOTIDE SEQUENCE</scope>
    <source>
        <strain evidence="2">Duluth1</strain>
        <tissue evidence="2">Whole animal</tissue>
    </source>
</reference>
<name>A0A9D4R336_DREPO</name>
<accession>A0A9D4R336</accession>
<keyword evidence="3" id="KW-1185">Reference proteome</keyword>
<feature type="region of interest" description="Disordered" evidence="1">
    <location>
        <begin position="91"/>
        <end position="111"/>
    </location>
</feature>
<gene>
    <name evidence="2" type="ORF">DPMN_095676</name>
</gene>
<feature type="compositionally biased region" description="Basic and acidic residues" evidence="1">
    <location>
        <begin position="94"/>
        <end position="111"/>
    </location>
</feature>
<proteinExistence type="predicted"/>
<protein>
    <submittedName>
        <fullName evidence="2">Uncharacterized protein</fullName>
    </submittedName>
</protein>
<sequence>MHKLAETKKIEDGTHVEREEKMFSVPITTLKDRVKGSVEINILWSGSPTLLSQEQNAILANRMHTMTRFITSPPMTSKFGIQTKRMQPPFGEVVRSDSDDSHIPESDKCIL</sequence>
<reference evidence="2" key="1">
    <citation type="journal article" date="2019" name="bioRxiv">
        <title>The Genome of the Zebra Mussel, Dreissena polymorpha: A Resource for Invasive Species Research.</title>
        <authorList>
            <person name="McCartney M.A."/>
            <person name="Auch B."/>
            <person name="Kono T."/>
            <person name="Mallez S."/>
            <person name="Zhang Y."/>
            <person name="Obille A."/>
            <person name="Becker A."/>
            <person name="Abrahante J.E."/>
            <person name="Garbe J."/>
            <person name="Badalamenti J.P."/>
            <person name="Herman A."/>
            <person name="Mangelson H."/>
            <person name="Liachko I."/>
            <person name="Sullivan S."/>
            <person name="Sone E.D."/>
            <person name="Koren S."/>
            <person name="Silverstein K.A.T."/>
            <person name="Beckman K.B."/>
            <person name="Gohl D.M."/>
        </authorList>
    </citation>
    <scope>NUCLEOTIDE SEQUENCE</scope>
    <source>
        <strain evidence="2">Duluth1</strain>
        <tissue evidence="2">Whole animal</tissue>
    </source>
</reference>
<comment type="caution">
    <text evidence="2">The sequence shown here is derived from an EMBL/GenBank/DDBJ whole genome shotgun (WGS) entry which is preliminary data.</text>
</comment>
<dbReference type="AlphaFoldDB" id="A0A9D4R336"/>
<organism evidence="2 3">
    <name type="scientific">Dreissena polymorpha</name>
    <name type="common">Zebra mussel</name>
    <name type="synonym">Mytilus polymorpha</name>
    <dbReference type="NCBI Taxonomy" id="45954"/>
    <lineage>
        <taxon>Eukaryota</taxon>
        <taxon>Metazoa</taxon>
        <taxon>Spiralia</taxon>
        <taxon>Lophotrochozoa</taxon>
        <taxon>Mollusca</taxon>
        <taxon>Bivalvia</taxon>
        <taxon>Autobranchia</taxon>
        <taxon>Heteroconchia</taxon>
        <taxon>Euheterodonta</taxon>
        <taxon>Imparidentia</taxon>
        <taxon>Neoheterodontei</taxon>
        <taxon>Myida</taxon>
        <taxon>Dreissenoidea</taxon>
        <taxon>Dreissenidae</taxon>
        <taxon>Dreissena</taxon>
    </lineage>
</organism>
<evidence type="ECO:0000256" key="1">
    <source>
        <dbReference type="SAM" id="MobiDB-lite"/>
    </source>
</evidence>
<dbReference type="EMBL" id="JAIWYP010000003">
    <property type="protein sequence ID" value="KAH3853154.1"/>
    <property type="molecule type" value="Genomic_DNA"/>
</dbReference>
<dbReference type="Proteomes" id="UP000828390">
    <property type="component" value="Unassembled WGS sequence"/>
</dbReference>